<dbReference type="Pfam" id="PF06155">
    <property type="entry name" value="GBBH-like_N"/>
    <property type="match status" value="1"/>
</dbReference>
<reference evidence="4" key="1">
    <citation type="submission" date="2018-05" db="EMBL/GenBank/DDBJ databases">
        <authorList>
            <person name="Lanie J.A."/>
            <person name="Ng W.-L."/>
            <person name="Kazmierczak K.M."/>
            <person name="Andrzejewski T.M."/>
            <person name="Davidsen T.M."/>
            <person name="Wayne K.J."/>
            <person name="Tettelin H."/>
            <person name="Glass J.I."/>
            <person name="Rusch D."/>
            <person name="Podicherti R."/>
            <person name="Tsui H.-C.T."/>
            <person name="Winkler M.E."/>
        </authorList>
    </citation>
    <scope>NUCLEOTIDE SEQUENCE</scope>
</reference>
<accession>A0A382CU72</accession>
<evidence type="ECO:0000259" key="3">
    <source>
        <dbReference type="Pfam" id="PF06155"/>
    </source>
</evidence>
<dbReference type="PANTHER" id="PTHR35303">
    <property type="entry name" value="OS02G0197800 PROTEIN"/>
    <property type="match status" value="1"/>
</dbReference>
<gene>
    <name evidence="4" type="ORF">METZ01_LOCUS182560</name>
</gene>
<keyword evidence="1" id="KW-0479">Metal-binding</keyword>
<organism evidence="4">
    <name type="scientific">marine metagenome</name>
    <dbReference type="NCBI Taxonomy" id="408172"/>
    <lineage>
        <taxon>unclassified sequences</taxon>
        <taxon>metagenomes</taxon>
        <taxon>ecological metagenomes</taxon>
    </lineage>
</organism>
<evidence type="ECO:0000256" key="2">
    <source>
        <dbReference type="ARBA" id="ARBA00023004"/>
    </source>
</evidence>
<dbReference type="Gene3D" id="3.30.2020.30">
    <property type="match status" value="1"/>
</dbReference>
<name>A0A382CU72_9ZZZZ</name>
<dbReference type="InterPro" id="IPR010376">
    <property type="entry name" value="GBBH-like_N"/>
</dbReference>
<dbReference type="AlphaFoldDB" id="A0A382CU72"/>
<protein>
    <recommendedName>
        <fullName evidence="3">Gamma-butyrobetaine hydroxylase-like N-terminal domain-containing protein</fullName>
    </recommendedName>
</protein>
<sequence length="111" mass="12509">MAEEKPTQGTGPAPKNIKQIDPTKLGITWTDGHESIYGVRHLRESCPCANCIDEWTGEKRLDPNSIPDNIRPTKLHSVGLYAIQFSWTDGHDTGLYSHELMRKLCQCVECQ</sequence>
<keyword evidence="2" id="KW-0408">Iron</keyword>
<feature type="domain" description="Gamma-butyrobetaine hydroxylase-like N-terminal" evidence="3">
    <location>
        <begin position="22"/>
        <end position="102"/>
    </location>
</feature>
<evidence type="ECO:0000256" key="1">
    <source>
        <dbReference type="ARBA" id="ARBA00022723"/>
    </source>
</evidence>
<dbReference type="GO" id="GO:0046872">
    <property type="term" value="F:metal ion binding"/>
    <property type="evidence" value="ECO:0007669"/>
    <property type="project" value="UniProtKB-KW"/>
</dbReference>
<dbReference type="EMBL" id="UINC01036162">
    <property type="protein sequence ID" value="SVB29706.1"/>
    <property type="molecule type" value="Genomic_DNA"/>
</dbReference>
<proteinExistence type="predicted"/>
<dbReference type="InterPro" id="IPR038492">
    <property type="entry name" value="GBBH-like_N_sf"/>
</dbReference>
<evidence type="ECO:0000313" key="4">
    <source>
        <dbReference type="EMBL" id="SVB29706.1"/>
    </source>
</evidence>